<evidence type="ECO:0000256" key="1">
    <source>
        <dbReference type="ARBA" id="ARBA00006040"/>
    </source>
</evidence>
<keyword evidence="6 7" id="KW-0482">Metalloprotease</keyword>
<dbReference type="GO" id="GO:0004222">
    <property type="term" value="F:metalloendopeptidase activity"/>
    <property type="evidence" value="ECO:0007669"/>
    <property type="project" value="InterPro"/>
</dbReference>
<keyword evidence="10" id="KW-1185">Reference proteome</keyword>
<dbReference type="RefSeq" id="XP_007829127.1">
    <property type="nucleotide sequence ID" value="XM_007830936.1"/>
</dbReference>
<dbReference type="GO" id="GO:0046872">
    <property type="term" value="F:metal ion binding"/>
    <property type="evidence" value="ECO:0007669"/>
    <property type="project" value="UniProtKB-UniRule"/>
</dbReference>
<gene>
    <name evidence="9" type="ORF">PFICI_02355</name>
</gene>
<dbReference type="Pfam" id="PF01432">
    <property type="entry name" value="Peptidase_M3"/>
    <property type="match status" value="1"/>
</dbReference>
<dbReference type="GO" id="GO:0006508">
    <property type="term" value="P:proteolysis"/>
    <property type="evidence" value="ECO:0007669"/>
    <property type="project" value="UniProtKB-KW"/>
</dbReference>
<dbReference type="OrthoDB" id="534666at2759"/>
<reference evidence="10" key="1">
    <citation type="journal article" date="2015" name="BMC Genomics">
        <title>Genomic and transcriptomic analysis of the endophytic fungus Pestalotiopsis fici reveals its lifestyle and high potential for synthesis of natural products.</title>
        <authorList>
            <person name="Wang X."/>
            <person name="Zhang X."/>
            <person name="Liu L."/>
            <person name="Xiang M."/>
            <person name="Wang W."/>
            <person name="Sun X."/>
            <person name="Che Y."/>
            <person name="Guo L."/>
            <person name="Liu G."/>
            <person name="Guo L."/>
            <person name="Wang C."/>
            <person name="Yin W.B."/>
            <person name="Stadler M."/>
            <person name="Zhang X."/>
            <person name="Liu X."/>
        </authorList>
    </citation>
    <scope>NUCLEOTIDE SEQUENCE [LARGE SCALE GENOMIC DNA]</scope>
    <source>
        <strain evidence="10">W106-1 / CGMCC3.15140</strain>
    </source>
</reference>
<evidence type="ECO:0000256" key="3">
    <source>
        <dbReference type="ARBA" id="ARBA00022723"/>
    </source>
</evidence>
<dbReference type="Gene3D" id="1.10.1370.10">
    <property type="entry name" value="Neurolysin, domain 3"/>
    <property type="match status" value="1"/>
</dbReference>
<dbReference type="InterPro" id="IPR024079">
    <property type="entry name" value="MetalloPept_cat_dom_sf"/>
</dbReference>
<dbReference type="GO" id="GO:0006518">
    <property type="term" value="P:peptide metabolic process"/>
    <property type="evidence" value="ECO:0007669"/>
    <property type="project" value="TreeGrafter"/>
</dbReference>
<evidence type="ECO:0000256" key="7">
    <source>
        <dbReference type="RuleBase" id="RU003435"/>
    </source>
</evidence>
<sequence>MEPSFSGFPFPLDLPTFTDTAESLTQNLLEAESALKTAIETVLTCQPKDATFDSAILPMALAEGPLAICGGRAGLLEAASSDAQLRLEASKAHMRCRKIYESWFSRKDIFQRIQVVYSQLHSINLDAESKRLTEKWYHNFVGAGCELDMENSAKLTKIKEDIALRRADFNRVLIDNKDVIWLTRENLAGVTSSVLNSFQRNMDETSGVETFGVPLKHSTQRTVLAQVHDSCVRKAILQQYEHSVSAALDPFADVIRLRLQQARLLGSKSFATKTLERKMAGDPANIESFLTQLQDALMPLGREGLRNLEGIKRAESHDDGSDGFYVWDKDYYHEKHLERLYEVDNRQISEYFPVEPVLGGMLEIFEDVFAIKFYEVGKNVCQRLAVDPATLTWHKDVKMFTVWERDAKSQNDFIGYLYTDLFARQGKYSTCANFSIHPGFSGVNGERHQCATALLTNFPPPSSDRPSLLQHANVIQMFHELGHGMHDLLSRTRYAGLHGHRCPFDFVEMPSQMLENWCWTPSQLSSFTKHYSYISEEYAEIWKNEHNKAELPAEKLPLEVAEKLASTRFVDVLGTLRQIVLAKFDMLIHGESELSMADMKQWFHQKREEIGLIRASDTETFDYGHYFATTVHFIEGSACNYYSYLFSQVYSADIFHSAFKDNLRDSDVGKRYRRLILQPGGSRNPIDMLKDFLGREPKQDAFYHDIGIRS</sequence>
<name>W3XE60_PESFW</name>
<comment type="cofactor">
    <cofactor evidence="7">
        <name>Zn(2+)</name>
        <dbReference type="ChEBI" id="CHEBI:29105"/>
    </cofactor>
    <text evidence="7">Binds 1 zinc ion.</text>
</comment>
<dbReference type="CDD" id="cd06455">
    <property type="entry name" value="M3A_TOP"/>
    <property type="match status" value="1"/>
</dbReference>
<evidence type="ECO:0000259" key="8">
    <source>
        <dbReference type="Pfam" id="PF01432"/>
    </source>
</evidence>
<evidence type="ECO:0000256" key="2">
    <source>
        <dbReference type="ARBA" id="ARBA00022670"/>
    </source>
</evidence>
<evidence type="ECO:0000256" key="4">
    <source>
        <dbReference type="ARBA" id="ARBA00022801"/>
    </source>
</evidence>
<dbReference type="GeneID" id="19267368"/>
<dbReference type="HOGENOM" id="CLU_001805_1_1_1"/>
<dbReference type="eggNOG" id="KOG2089">
    <property type="taxonomic scope" value="Eukaryota"/>
</dbReference>
<dbReference type="PANTHER" id="PTHR11804">
    <property type="entry name" value="PROTEASE M3 THIMET OLIGOPEPTIDASE-RELATED"/>
    <property type="match status" value="1"/>
</dbReference>
<organism evidence="9 10">
    <name type="scientific">Pestalotiopsis fici (strain W106-1 / CGMCC3.15140)</name>
    <dbReference type="NCBI Taxonomy" id="1229662"/>
    <lineage>
        <taxon>Eukaryota</taxon>
        <taxon>Fungi</taxon>
        <taxon>Dikarya</taxon>
        <taxon>Ascomycota</taxon>
        <taxon>Pezizomycotina</taxon>
        <taxon>Sordariomycetes</taxon>
        <taxon>Xylariomycetidae</taxon>
        <taxon>Amphisphaeriales</taxon>
        <taxon>Sporocadaceae</taxon>
        <taxon>Pestalotiopsis</taxon>
    </lineage>
</organism>
<dbReference type="InterPro" id="IPR024080">
    <property type="entry name" value="Neurolysin/TOP_N"/>
</dbReference>
<keyword evidence="5 7" id="KW-0862">Zinc</keyword>
<feature type="domain" description="Peptidase M3A/M3B catalytic" evidence="8">
    <location>
        <begin position="224"/>
        <end position="707"/>
    </location>
</feature>
<dbReference type="InterPro" id="IPR045090">
    <property type="entry name" value="Pept_M3A_M3B"/>
</dbReference>
<dbReference type="SUPFAM" id="SSF55486">
    <property type="entry name" value="Metalloproteases ('zincins'), catalytic domain"/>
    <property type="match status" value="1"/>
</dbReference>
<dbReference type="GO" id="GO:0005758">
    <property type="term" value="C:mitochondrial intermembrane space"/>
    <property type="evidence" value="ECO:0007669"/>
    <property type="project" value="TreeGrafter"/>
</dbReference>
<dbReference type="InterPro" id="IPR024077">
    <property type="entry name" value="Neurolysin/TOP_dom2"/>
</dbReference>
<dbReference type="EMBL" id="KI912110">
    <property type="protein sequence ID" value="ETS84330.1"/>
    <property type="molecule type" value="Genomic_DNA"/>
</dbReference>
<dbReference type="Gene3D" id="3.40.390.10">
    <property type="entry name" value="Collagenase (Catalytic Domain)"/>
    <property type="match status" value="1"/>
</dbReference>
<dbReference type="PANTHER" id="PTHR11804:SF84">
    <property type="entry name" value="SACCHAROLYSIN"/>
    <property type="match status" value="1"/>
</dbReference>
<protein>
    <recommendedName>
        <fullName evidence="8">Peptidase M3A/M3B catalytic domain-containing protein</fullName>
    </recommendedName>
</protein>
<dbReference type="FunFam" id="3.40.390.10:FF:000074">
    <property type="entry name" value="Metalloprotease"/>
    <property type="match status" value="1"/>
</dbReference>
<evidence type="ECO:0000313" key="9">
    <source>
        <dbReference type="EMBL" id="ETS84330.1"/>
    </source>
</evidence>
<accession>W3XE60</accession>
<dbReference type="Proteomes" id="UP000030651">
    <property type="component" value="Unassembled WGS sequence"/>
</dbReference>
<keyword evidence="2 7" id="KW-0645">Protease</keyword>
<evidence type="ECO:0000313" key="10">
    <source>
        <dbReference type="Proteomes" id="UP000030651"/>
    </source>
</evidence>
<evidence type="ECO:0000256" key="6">
    <source>
        <dbReference type="ARBA" id="ARBA00023049"/>
    </source>
</evidence>
<dbReference type="Gene3D" id="1.20.1050.40">
    <property type="entry name" value="Endopeptidase. Chain P, domain 1"/>
    <property type="match status" value="1"/>
</dbReference>
<keyword evidence="4 7" id="KW-0378">Hydrolase</keyword>
<dbReference type="AlphaFoldDB" id="W3XE60"/>
<proteinExistence type="inferred from homology"/>
<dbReference type="KEGG" id="pfy:PFICI_02355"/>
<evidence type="ECO:0000256" key="5">
    <source>
        <dbReference type="ARBA" id="ARBA00022833"/>
    </source>
</evidence>
<dbReference type="InterPro" id="IPR001567">
    <property type="entry name" value="Pept_M3A_M3B_dom"/>
</dbReference>
<dbReference type="InParanoid" id="W3XE60"/>
<comment type="similarity">
    <text evidence="1 7">Belongs to the peptidase M3 family.</text>
</comment>
<keyword evidence="3 7" id="KW-0479">Metal-binding</keyword>